<reference evidence="9" key="1">
    <citation type="submission" date="2015-07" db="EMBL/GenBank/DDBJ databases">
        <title>Genome sequencing project for genomic taxonomy and phylogenomics of Bacillus-like bacteria.</title>
        <authorList>
            <person name="Liu B."/>
            <person name="Wang J."/>
            <person name="Zhu Y."/>
            <person name="Liu G."/>
            <person name="Chen Q."/>
            <person name="Chen Z."/>
            <person name="Lan J."/>
            <person name="Che J."/>
            <person name="Ge C."/>
            <person name="Shi H."/>
            <person name="Pan Z."/>
            <person name="Liu X."/>
        </authorList>
    </citation>
    <scope>NUCLEOTIDE SEQUENCE [LARGE SCALE GENOMIC DNA]</scope>
    <source>
        <strain evidence="9">FJAT-27997</strain>
    </source>
</reference>
<dbReference type="SUPFAM" id="SSF56655">
    <property type="entry name" value="Carbohydrate phosphatase"/>
    <property type="match status" value="1"/>
</dbReference>
<evidence type="ECO:0000256" key="6">
    <source>
        <dbReference type="ARBA" id="ARBA00022842"/>
    </source>
</evidence>
<dbReference type="GO" id="GO:0006020">
    <property type="term" value="P:inositol metabolic process"/>
    <property type="evidence" value="ECO:0007669"/>
    <property type="project" value="TreeGrafter"/>
</dbReference>
<dbReference type="PROSITE" id="PS00630">
    <property type="entry name" value="IMP_2"/>
    <property type="match status" value="1"/>
</dbReference>
<evidence type="ECO:0000256" key="5">
    <source>
        <dbReference type="ARBA" id="ARBA00022801"/>
    </source>
</evidence>
<feature type="binding site" evidence="7">
    <location>
        <position position="69"/>
    </location>
    <ligand>
        <name>Mg(2+)</name>
        <dbReference type="ChEBI" id="CHEBI:18420"/>
        <label>1</label>
        <note>catalytic</note>
    </ligand>
</feature>
<dbReference type="EC" id="3.1.3.25" evidence="3"/>
<feature type="binding site" evidence="7">
    <location>
        <position position="87"/>
    </location>
    <ligand>
        <name>Mg(2+)</name>
        <dbReference type="ChEBI" id="CHEBI:18420"/>
        <label>1</label>
        <note>catalytic</note>
    </ligand>
</feature>
<comment type="catalytic activity">
    <reaction evidence="1">
        <text>a myo-inositol phosphate + H2O = myo-inositol + phosphate</text>
        <dbReference type="Rhea" id="RHEA:24056"/>
        <dbReference type="ChEBI" id="CHEBI:15377"/>
        <dbReference type="ChEBI" id="CHEBI:17268"/>
        <dbReference type="ChEBI" id="CHEBI:43474"/>
        <dbReference type="ChEBI" id="CHEBI:84139"/>
        <dbReference type="EC" id="3.1.3.25"/>
    </reaction>
</comment>
<keyword evidence="4 7" id="KW-0479">Metal-binding</keyword>
<dbReference type="Gene3D" id="3.40.190.80">
    <property type="match status" value="1"/>
</dbReference>
<keyword evidence="5" id="KW-0378">Hydrolase</keyword>
<keyword evidence="6 7" id="KW-0460">Magnesium</keyword>
<dbReference type="GO" id="GO:0008934">
    <property type="term" value="F:inositol monophosphate 1-phosphatase activity"/>
    <property type="evidence" value="ECO:0007669"/>
    <property type="project" value="TreeGrafter"/>
</dbReference>
<dbReference type="PROSITE" id="PS00629">
    <property type="entry name" value="IMP_1"/>
    <property type="match status" value="1"/>
</dbReference>
<evidence type="ECO:0000256" key="1">
    <source>
        <dbReference type="ARBA" id="ARBA00001033"/>
    </source>
</evidence>
<evidence type="ECO:0000313" key="9">
    <source>
        <dbReference type="Proteomes" id="UP000037146"/>
    </source>
</evidence>
<dbReference type="InterPro" id="IPR020550">
    <property type="entry name" value="Inositol_monophosphatase_CS"/>
</dbReference>
<dbReference type="InterPro" id="IPR000760">
    <property type="entry name" value="Inositol_monophosphatase-like"/>
</dbReference>
<dbReference type="OrthoDB" id="9772456at2"/>
<dbReference type="GO" id="GO:0046872">
    <property type="term" value="F:metal ion binding"/>
    <property type="evidence" value="ECO:0007669"/>
    <property type="project" value="UniProtKB-KW"/>
</dbReference>
<dbReference type="EMBL" id="LFZW01000001">
    <property type="protein sequence ID" value="KMY49310.1"/>
    <property type="molecule type" value="Genomic_DNA"/>
</dbReference>
<evidence type="ECO:0000256" key="7">
    <source>
        <dbReference type="PIRSR" id="PIRSR600760-2"/>
    </source>
</evidence>
<dbReference type="InterPro" id="IPR020583">
    <property type="entry name" value="Inositol_monoP_metal-BS"/>
</dbReference>
<dbReference type="PATRIC" id="fig|1679170.3.peg.1514"/>
<organism evidence="8 9">
    <name type="scientific">Peribacillus loiseleuriae</name>
    <dbReference type="NCBI Taxonomy" id="1679170"/>
    <lineage>
        <taxon>Bacteria</taxon>
        <taxon>Bacillati</taxon>
        <taxon>Bacillota</taxon>
        <taxon>Bacilli</taxon>
        <taxon>Bacillales</taxon>
        <taxon>Bacillaceae</taxon>
        <taxon>Peribacillus</taxon>
    </lineage>
</organism>
<dbReference type="CDD" id="cd01637">
    <property type="entry name" value="IMPase_like"/>
    <property type="match status" value="1"/>
</dbReference>
<feature type="binding site" evidence="7">
    <location>
        <position position="90"/>
    </location>
    <ligand>
        <name>Mg(2+)</name>
        <dbReference type="ChEBI" id="CHEBI:18420"/>
        <label>2</label>
    </ligand>
</feature>
<dbReference type="GO" id="GO:0046854">
    <property type="term" value="P:phosphatidylinositol phosphate biosynthetic process"/>
    <property type="evidence" value="ECO:0007669"/>
    <property type="project" value="InterPro"/>
</dbReference>
<name>A0A0K9GRM8_9BACI</name>
<dbReference type="STRING" id="1679170.AC625_07040"/>
<dbReference type="Pfam" id="PF00459">
    <property type="entry name" value="Inositol_P"/>
    <property type="match status" value="1"/>
</dbReference>
<evidence type="ECO:0000256" key="2">
    <source>
        <dbReference type="ARBA" id="ARBA00001946"/>
    </source>
</evidence>
<protein>
    <recommendedName>
        <fullName evidence="3">inositol-phosphate phosphatase</fullName>
        <ecNumber evidence="3">3.1.3.25</ecNumber>
    </recommendedName>
</protein>
<dbReference type="GO" id="GO:0007165">
    <property type="term" value="P:signal transduction"/>
    <property type="evidence" value="ECO:0007669"/>
    <property type="project" value="TreeGrafter"/>
</dbReference>
<dbReference type="PANTHER" id="PTHR20854">
    <property type="entry name" value="INOSITOL MONOPHOSPHATASE"/>
    <property type="match status" value="1"/>
</dbReference>
<gene>
    <name evidence="8" type="ORF">AC625_07040</name>
</gene>
<dbReference type="AlphaFoldDB" id="A0A0K9GRM8"/>
<evidence type="ECO:0000256" key="3">
    <source>
        <dbReference type="ARBA" id="ARBA00013106"/>
    </source>
</evidence>
<dbReference type="Proteomes" id="UP000037146">
    <property type="component" value="Unassembled WGS sequence"/>
</dbReference>
<dbReference type="FunFam" id="3.30.540.10:FF:000003">
    <property type="entry name" value="Inositol-1-monophosphatase"/>
    <property type="match status" value="1"/>
</dbReference>
<dbReference type="PRINTS" id="PR00377">
    <property type="entry name" value="IMPHPHTASES"/>
</dbReference>
<proteinExistence type="predicted"/>
<dbReference type="PANTHER" id="PTHR20854:SF4">
    <property type="entry name" value="INOSITOL-1-MONOPHOSPHATASE-RELATED"/>
    <property type="match status" value="1"/>
</dbReference>
<sequence length="270" mass="30469">MENYIGIGTYAKEWIMTAGKRLKSSFEENLNIETKANANDLVTNMDKEIEQFFLDRITETFPTHRIFGEEGMGKRVTDLKGVVWIIDPIDGTMNFVHQQRNFAISIGIYEDGIGKIGLIYDVVHNELYHAFKGKGAYLNDIKLPKLTKVPISEMILSLNATWLMENKRIDHQILTPLVKDVRGTRSYGSAAIEMAYVACGRLDAYMTMRLAPWDFAAGSILIEEVGGEITTMSGNPLDYINGSSLFVSKPGLHQEILESYFHNSWPAVNY</sequence>
<evidence type="ECO:0000256" key="4">
    <source>
        <dbReference type="ARBA" id="ARBA00022723"/>
    </source>
</evidence>
<dbReference type="RefSeq" id="WP_049680642.1">
    <property type="nucleotide sequence ID" value="NZ_LFZW01000001.1"/>
</dbReference>
<accession>A0A0K9GRM8</accession>
<comment type="cofactor">
    <cofactor evidence="2 7">
        <name>Mg(2+)</name>
        <dbReference type="ChEBI" id="CHEBI:18420"/>
    </cofactor>
</comment>
<feature type="binding site" evidence="7">
    <location>
        <position position="89"/>
    </location>
    <ligand>
        <name>Mg(2+)</name>
        <dbReference type="ChEBI" id="CHEBI:18420"/>
        <label>1</label>
        <note>catalytic</note>
    </ligand>
</feature>
<dbReference type="Gene3D" id="3.30.540.10">
    <property type="entry name" value="Fructose-1,6-Bisphosphatase, subunit A, domain 1"/>
    <property type="match status" value="1"/>
</dbReference>
<comment type="caution">
    <text evidence="8">The sequence shown here is derived from an EMBL/GenBank/DDBJ whole genome shotgun (WGS) entry which is preliminary data.</text>
</comment>
<keyword evidence="9" id="KW-1185">Reference proteome</keyword>
<evidence type="ECO:0000313" key="8">
    <source>
        <dbReference type="EMBL" id="KMY49310.1"/>
    </source>
</evidence>
<feature type="binding site" evidence="7">
    <location>
        <position position="214"/>
    </location>
    <ligand>
        <name>Mg(2+)</name>
        <dbReference type="ChEBI" id="CHEBI:18420"/>
        <label>1</label>
        <note>catalytic</note>
    </ligand>
</feature>